<keyword evidence="2" id="KW-0349">Heme</keyword>
<keyword evidence="2" id="KW-0479">Metal-binding</keyword>
<sequence>MVFVRVLTTSVVVALLWVVTRSIRRLFFHRLSHIPGPRLAALTWWYEFHYNVVLPGKYIFKIQELHREYGPILRITPEEVHINDVGFLDTVYAGLRDKYEYPLKALRVPGGVGATADAKLHKLRREALVPFFSKRNVLSLQHLIAEKVDQLSEIIAKHAIEASQINLSDLFFAFSNDQLGMMVKAGEVRPKKKPSTESLPPQERTLTRLEQEGALLALAGTESPALSLGIIFYHLLANPSILNRLRTEIETVPTHASWPQLEKLPYLMAVIEEGNRLSFGVTARIGRRAHEELVFTPSSYATTPGTGVSYKIPARTPLSISTLSAHTAQSVFPDPFTIDPERWLGEAGRKRKRFQMAFTKGSRNCLGIELANAELCLVIAALVRSFEMTLLDTDARDVSFEHDYQIAMPNIGSKGVRVTVI</sequence>
<comment type="similarity">
    <text evidence="1">Belongs to the cytochrome P450 family.</text>
</comment>
<name>A0AAD6D081_9EURO</name>
<dbReference type="PANTHER" id="PTHR24305">
    <property type="entry name" value="CYTOCHROME P450"/>
    <property type="match status" value="1"/>
</dbReference>
<protein>
    <submittedName>
        <fullName evidence="3">Cytochrome P450</fullName>
    </submittedName>
</protein>
<comment type="cofactor">
    <cofactor evidence="2">
        <name>heme</name>
        <dbReference type="ChEBI" id="CHEBI:30413"/>
    </cofactor>
</comment>
<dbReference type="InterPro" id="IPR050121">
    <property type="entry name" value="Cytochrome_P450_monoxygenase"/>
</dbReference>
<dbReference type="GO" id="GO:0043386">
    <property type="term" value="P:mycotoxin biosynthetic process"/>
    <property type="evidence" value="ECO:0007669"/>
    <property type="project" value="UniProtKB-ARBA"/>
</dbReference>
<keyword evidence="2" id="KW-0408">Iron</keyword>
<evidence type="ECO:0000313" key="3">
    <source>
        <dbReference type="EMBL" id="KAJ5546650.1"/>
    </source>
</evidence>
<organism evidence="3 4">
    <name type="scientific">Penicillium frequentans</name>
    <dbReference type="NCBI Taxonomy" id="3151616"/>
    <lineage>
        <taxon>Eukaryota</taxon>
        <taxon>Fungi</taxon>
        <taxon>Dikarya</taxon>
        <taxon>Ascomycota</taxon>
        <taxon>Pezizomycotina</taxon>
        <taxon>Eurotiomycetes</taxon>
        <taxon>Eurotiomycetidae</taxon>
        <taxon>Eurotiales</taxon>
        <taxon>Aspergillaceae</taxon>
        <taxon>Penicillium</taxon>
    </lineage>
</organism>
<accession>A0AAD6D081</accession>
<gene>
    <name evidence="3" type="ORF">N7494_004235</name>
</gene>
<dbReference type="InterPro" id="IPR001128">
    <property type="entry name" value="Cyt_P450"/>
</dbReference>
<keyword evidence="4" id="KW-1185">Reference proteome</keyword>
<feature type="binding site" description="axial binding residue" evidence="2">
    <location>
        <position position="365"/>
    </location>
    <ligand>
        <name>heme</name>
        <dbReference type="ChEBI" id="CHEBI:30413"/>
    </ligand>
    <ligandPart>
        <name>Fe</name>
        <dbReference type="ChEBI" id="CHEBI:18248"/>
    </ligandPart>
</feature>
<reference evidence="3 4" key="1">
    <citation type="journal article" date="2023" name="IMA Fungus">
        <title>Comparative genomic study of the Penicillium genus elucidates a diverse pangenome and 15 lateral gene transfer events.</title>
        <authorList>
            <person name="Petersen C."/>
            <person name="Sorensen T."/>
            <person name="Nielsen M.R."/>
            <person name="Sondergaard T.E."/>
            <person name="Sorensen J.L."/>
            <person name="Fitzpatrick D.A."/>
            <person name="Frisvad J.C."/>
            <person name="Nielsen K.L."/>
        </authorList>
    </citation>
    <scope>NUCLEOTIDE SEQUENCE [LARGE SCALE GENOMIC DNA]</scope>
    <source>
        <strain evidence="3 4">IBT 35679</strain>
    </source>
</reference>
<dbReference type="GO" id="GO:0016705">
    <property type="term" value="F:oxidoreductase activity, acting on paired donors, with incorporation or reduction of molecular oxygen"/>
    <property type="evidence" value="ECO:0007669"/>
    <property type="project" value="InterPro"/>
</dbReference>
<dbReference type="Pfam" id="PF00067">
    <property type="entry name" value="p450"/>
    <property type="match status" value="1"/>
</dbReference>
<dbReference type="GO" id="GO:0005506">
    <property type="term" value="F:iron ion binding"/>
    <property type="evidence" value="ECO:0007669"/>
    <property type="project" value="InterPro"/>
</dbReference>
<dbReference type="PRINTS" id="PR00463">
    <property type="entry name" value="EP450I"/>
</dbReference>
<comment type="caution">
    <text evidence="3">The sequence shown here is derived from an EMBL/GenBank/DDBJ whole genome shotgun (WGS) entry which is preliminary data.</text>
</comment>
<evidence type="ECO:0000256" key="2">
    <source>
        <dbReference type="PIRSR" id="PIRSR602401-1"/>
    </source>
</evidence>
<dbReference type="CDD" id="cd11062">
    <property type="entry name" value="CYP58-like"/>
    <property type="match status" value="1"/>
</dbReference>
<dbReference type="InterPro" id="IPR002401">
    <property type="entry name" value="Cyt_P450_E_grp-I"/>
</dbReference>
<dbReference type="GO" id="GO:0020037">
    <property type="term" value="F:heme binding"/>
    <property type="evidence" value="ECO:0007669"/>
    <property type="project" value="InterPro"/>
</dbReference>
<dbReference type="Gene3D" id="1.10.630.10">
    <property type="entry name" value="Cytochrome P450"/>
    <property type="match status" value="2"/>
</dbReference>
<dbReference type="AlphaFoldDB" id="A0AAD6D081"/>
<dbReference type="Proteomes" id="UP001220324">
    <property type="component" value="Unassembled WGS sequence"/>
</dbReference>
<evidence type="ECO:0000256" key="1">
    <source>
        <dbReference type="ARBA" id="ARBA00010617"/>
    </source>
</evidence>
<evidence type="ECO:0000313" key="4">
    <source>
        <dbReference type="Proteomes" id="UP001220324"/>
    </source>
</evidence>
<dbReference type="EMBL" id="JAQIZZ010000003">
    <property type="protein sequence ID" value="KAJ5546650.1"/>
    <property type="molecule type" value="Genomic_DNA"/>
</dbReference>
<proteinExistence type="inferred from homology"/>
<dbReference type="GO" id="GO:0004497">
    <property type="term" value="F:monooxygenase activity"/>
    <property type="evidence" value="ECO:0007669"/>
    <property type="project" value="InterPro"/>
</dbReference>
<dbReference type="SUPFAM" id="SSF48264">
    <property type="entry name" value="Cytochrome P450"/>
    <property type="match status" value="1"/>
</dbReference>
<dbReference type="PANTHER" id="PTHR24305:SF166">
    <property type="entry name" value="CYTOCHROME P450 12A4, MITOCHONDRIAL-RELATED"/>
    <property type="match status" value="1"/>
</dbReference>
<dbReference type="InterPro" id="IPR036396">
    <property type="entry name" value="Cyt_P450_sf"/>
</dbReference>